<keyword evidence="1" id="KW-0732">Signal</keyword>
<feature type="chain" id="PRO_5006166779" evidence="1">
    <location>
        <begin position="30"/>
        <end position="86"/>
    </location>
</feature>
<evidence type="ECO:0000313" key="4">
    <source>
        <dbReference type="Proteomes" id="UP000272613"/>
    </source>
</evidence>
<reference evidence="3 4" key="2">
    <citation type="submission" date="2018-08" db="EMBL/GenBank/DDBJ databases">
        <title>Recombination of ecologically and evolutionarily significant loci maintains genetic cohesion in the Pseudomonas syringae species complex.</title>
        <authorList>
            <person name="Dillon M."/>
            <person name="Thakur S."/>
            <person name="Almeida R.N.D."/>
            <person name="Weir B.S."/>
            <person name="Guttman D.S."/>
        </authorList>
    </citation>
    <scope>NUCLEOTIDE SEQUENCE [LARGE SCALE GENOMIC DNA]</scope>
    <source>
        <strain evidence="3 4">ICMP 5019</strain>
    </source>
</reference>
<dbReference type="AlphaFoldDB" id="A0A0P9R2U0"/>
<dbReference type="Proteomes" id="UP000272613">
    <property type="component" value="Unassembled WGS sequence"/>
</dbReference>
<name>A0A0P9R2U0_9PSED</name>
<protein>
    <submittedName>
        <fullName evidence="3">Uncharacterized protein</fullName>
    </submittedName>
</protein>
<reference evidence="2" key="1">
    <citation type="submission" date="2016-12" db="EMBL/GenBank/DDBJ databases">
        <title>Complete sequence and comparative genomic analysis of eight native Pseudomonas syringae plasmids belonging to the pPT23A family.</title>
        <authorList>
            <person name="Gutierrez-Barranquero J.A."/>
        </authorList>
    </citation>
    <scope>NUCLEOTIDE SEQUENCE</scope>
    <source>
        <strain evidence="2">2708</strain>
        <plasmid evidence="2">pPg2708</plasmid>
    </source>
</reference>
<dbReference type="RefSeq" id="WP_050586573.1">
    <property type="nucleotide sequence ID" value="NZ_KY362367.1"/>
</dbReference>
<evidence type="ECO:0000256" key="1">
    <source>
        <dbReference type="SAM" id="SignalP"/>
    </source>
</evidence>
<evidence type="ECO:0000313" key="3">
    <source>
        <dbReference type="EMBL" id="RMR97591.1"/>
    </source>
</evidence>
<feature type="signal peptide" evidence="1">
    <location>
        <begin position="1"/>
        <end position="29"/>
    </location>
</feature>
<dbReference type="EMBL" id="KY362367">
    <property type="protein sequence ID" value="AQX41865.1"/>
    <property type="molecule type" value="Genomic_DNA"/>
</dbReference>
<gene>
    <name evidence="3" type="ORF">ALP74_200013</name>
</gene>
<sequence length="86" mass="9094">MNNVTIKSALKVLALTTFSVIGLQGTAFATEAKHAASVPDVNYSVVKDAEKNQTGSTKVLPLQARITLGSGRKINGACQYWPQDCG</sequence>
<proteinExistence type="predicted"/>
<keyword evidence="2" id="KW-0614">Plasmid</keyword>
<accession>A0A0P9R2U0</accession>
<dbReference type="EMBL" id="RBSH01000235">
    <property type="protein sequence ID" value="RMR97591.1"/>
    <property type="molecule type" value="Genomic_DNA"/>
</dbReference>
<organism evidence="3 4">
    <name type="scientific">Pseudomonas coronafaciens pv. garcae</name>
    <dbReference type="NCBI Taxonomy" id="251653"/>
    <lineage>
        <taxon>Bacteria</taxon>
        <taxon>Pseudomonadati</taxon>
        <taxon>Pseudomonadota</taxon>
        <taxon>Gammaproteobacteria</taxon>
        <taxon>Pseudomonadales</taxon>
        <taxon>Pseudomonadaceae</taxon>
        <taxon>Pseudomonas</taxon>
        <taxon>Pseudomonas coronafaciens</taxon>
    </lineage>
</organism>
<geneLocation type="plasmid" evidence="2">
    <name>pPg2708</name>
</geneLocation>
<dbReference type="PATRIC" id="fig|251653.3.peg.967"/>
<evidence type="ECO:0000313" key="2">
    <source>
        <dbReference type="EMBL" id="AQX41865.1"/>
    </source>
</evidence>